<organism evidence="3 4">
    <name type="scientific">Uruburuella testudinis</name>
    <dbReference type="NCBI Taxonomy" id="1282863"/>
    <lineage>
        <taxon>Bacteria</taxon>
        <taxon>Pseudomonadati</taxon>
        <taxon>Pseudomonadota</taxon>
        <taxon>Betaproteobacteria</taxon>
        <taxon>Neisseriales</taxon>
        <taxon>Neisseriaceae</taxon>
        <taxon>Uruburuella</taxon>
    </lineage>
</organism>
<feature type="domain" description="TNase-like" evidence="2">
    <location>
        <begin position="51"/>
        <end position="179"/>
    </location>
</feature>
<evidence type="ECO:0000313" key="4">
    <source>
        <dbReference type="Proteomes" id="UP000829817"/>
    </source>
</evidence>
<dbReference type="InterPro" id="IPR035437">
    <property type="entry name" value="SNase_OB-fold_sf"/>
</dbReference>
<dbReference type="PANTHER" id="PTHR12302:SF26">
    <property type="entry name" value="BLR1266 PROTEIN"/>
    <property type="match status" value="1"/>
</dbReference>
<gene>
    <name evidence="3" type="ORF">LVJ83_03710</name>
</gene>
<dbReference type="Pfam" id="PF00565">
    <property type="entry name" value="SNase"/>
    <property type="match status" value="1"/>
</dbReference>
<accession>A0ABY4DU56</accession>
<reference evidence="3 4" key="1">
    <citation type="journal article" date="2022" name="Res Sq">
        <title>Evolution of multicellular longitudinally dividing oral cavity symbionts (Neisseriaceae).</title>
        <authorList>
            <person name="Nyongesa S."/>
            <person name="Weber P."/>
            <person name="Bernet E."/>
            <person name="Pullido F."/>
            <person name="Nieckarz M."/>
            <person name="Delaby M."/>
            <person name="Nieves C."/>
            <person name="Viehboeck T."/>
            <person name="Krause N."/>
            <person name="Rivera-Millot A."/>
            <person name="Nakamura A."/>
            <person name="Vischer N."/>
            <person name="VanNieuwenhze M."/>
            <person name="Brun Y."/>
            <person name="Cava F."/>
            <person name="Bulgheresi S."/>
            <person name="Veyrier F."/>
        </authorList>
    </citation>
    <scope>NUCLEOTIDE SEQUENCE [LARGE SCALE GENOMIC DNA]</scope>
    <source>
        <strain evidence="3 4">CCUG 63373m</strain>
    </source>
</reference>
<proteinExistence type="predicted"/>
<dbReference type="EMBL" id="CP091508">
    <property type="protein sequence ID" value="UOO82579.1"/>
    <property type="molecule type" value="Genomic_DNA"/>
</dbReference>
<dbReference type="PANTHER" id="PTHR12302">
    <property type="entry name" value="EBNA2 BINDING PROTEIN P100"/>
    <property type="match status" value="1"/>
</dbReference>
<dbReference type="PROSITE" id="PS50830">
    <property type="entry name" value="TNASE_3"/>
    <property type="match status" value="1"/>
</dbReference>
<name>A0ABY4DU56_9NEIS</name>
<evidence type="ECO:0000259" key="2">
    <source>
        <dbReference type="PROSITE" id="PS50830"/>
    </source>
</evidence>
<dbReference type="SUPFAM" id="SSF50199">
    <property type="entry name" value="Staphylococcal nuclease"/>
    <property type="match status" value="1"/>
</dbReference>
<sequence>MDSSFWYGLLLAVLGFFGIQPASGESPAWLQAGMDFVREHNRQQVLVQAAGGYAARVQAVSDGDSVRVIDENGRRRRLRLAYIDAPEINQAHGKAARDALRQRLSGQTVQVTVFEQDQYGREVAQLFLNGQDINLYQLENGHAWHYVSIAKRKQSSLDYAGYAYAEAAARQQRSGLWRGRNPQAPWAFRKQARPSK</sequence>
<dbReference type="RefSeq" id="WP_244786425.1">
    <property type="nucleotide sequence ID" value="NZ_CP091508.1"/>
</dbReference>
<keyword evidence="4" id="KW-1185">Reference proteome</keyword>
<evidence type="ECO:0000313" key="3">
    <source>
        <dbReference type="EMBL" id="UOO82579.1"/>
    </source>
</evidence>
<dbReference type="SMART" id="SM00318">
    <property type="entry name" value="SNc"/>
    <property type="match status" value="1"/>
</dbReference>
<feature type="region of interest" description="Disordered" evidence="1">
    <location>
        <begin position="174"/>
        <end position="196"/>
    </location>
</feature>
<dbReference type="InterPro" id="IPR016071">
    <property type="entry name" value="Staphylococal_nuclease_OB-fold"/>
</dbReference>
<evidence type="ECO:0000256" key="1">
    <source>
        <dbReference type="SAM" id="MobiDB-lite"/>
    </source>
</evidence>
<dbReference type="Proteomes" id="UP000829817">
    <property type="component" value="Chromosome"/>
</dbReference>
<protein>
    <submittedName>
        <fullName evidence="3">Thermonuclease family protein</fullName>
    </submittedName>
</protein>
<dbReference type="Gene3D" id="2.40.50.90">
    <property type="match status" value="1"/>
</dbReference>